<proteinExistence type="predicted"/>
<comment type="caution">
    <text evidence="1">The sequence shown here is derived from an EMBL/GenBank/DDBJ whole genome shotgun (WGS) entry which is preliminary data.</text>
</comment>
<evidence type="ECO:0000313" key="2">
    <source>
        <dbReference type="Proteomes" id="UP000018888"/>
    </source>
</evidence>
<dbReference type="AlphaFoldDB" id="A0A2P4P1V3"/>
<sequence length="207" mass="24425">MDNSPVTMLSTIHQINGDENRIAKVCRRPRETSTNAIKYYGTQLAVQRTWMPLFFWLLDSAIINSYLILKKSNANVSYKEFRTKLVWDLIKAELEEEEQHIHTRSQVDELTNQFKFIQIDSFKKQQYVTVSFELSLVRLSPDGHLPKWRETRSSCIWGKYLAKKNQEKTSKNLSQSQLYCVKCNLVLCCNKKRSCFKDYHTQKENDN</sequence>
<evidence type="ECO:0008006" key="3">
    <source>
        <dbReference type="Google" id="ProtNLM"/>
    </source>
</evidence>
<dbReference type="Proteomes" id="UP000018888">
    <property type="component" value="Unassembled WGS sequence"/>
</dbReference>
<name>A0A2P4P1V3_RHIID</name>
<protein>
    <recommendedName>
        <fullName evidence="3">PiggyBac transposable element-derived protein domain-containing protein</fullName>
    </recommendedName>
</protein>
<evidence type="ECO:0000313" key="1">
    <source>
        <dbReference type="EMBL" id="POG59370.1"/>
    </source>
</evidence>
<organism evidence="1 2">
    <name type="scientific">Rhizophagus irregularis (strain DAOM 181602 / DAOM 197198 / MUCL 43194)</name>
    <name type="common">Arbuscular mycorrhizal fungus</name>
    <name type="synonym">Glomus intraradices</name>
    <dbReference type="NCBI Taxonomy" id="747089"/>
    <lineage>
        <taxon>Eukaryota</taxon>
        <taxon>Fungi</taxon>
        <taxon>Fungi incertae sedis</taxon>
        <taxon>Mucoromycota</taxon>
        <taxon>Glomeromycotina</taxon>
        <taxon>Glomeromycetes</taxon>
        <taxon>Glomerales</taxon>
        <taxon>Glomeraceae</taxon>
        <taxon>Rhizophagus</taxon>
    </lineage>
</organism>
<accession>A0A2P4P1V3</accession>
<gene>
    <name evidence="1" type="ORF">GLOIN_2v1789218</name>
</gene>
<reference evidence="1 2" key="1">
    <citation type="journal article" date="2013" name="Proc. Natl. Acad. Sci. U.S.A.">
        <title>Genome of an arbuscular mycorrhizal fungus provides insight into the oldest plant symbiosis.</title>
        <authorList>
            <person name="Tisserant E."/>
            <person name="Malbreil M."/>
            <person name="Kuo A."/>
            <person name="Kohler A."/>
            <person name="Symeonidi A."/>
            <person name="Balestrini R."/>
            <person name="Charron P."/>
            <person name="Duensing N."/>
            <person name="Frei Dit Frey N."/>
            <person name="Gianinazzi-Pearson V."/>
            <person name="Gilbert L.B."/>
            <person name="Handa Y."/>
            <person name="Herr J.R."/>
            <person name="Hijri M."/>
            <person name="Koul R."/>
            <person name="Kawaguchi M."/>
            <person name="Krajinski F."/>
            <person name="Lammers P.J."/>
            <person name="Masclaux F.G."/>
            <person name="Murat C."/>
            <person name="Morin E."/>
            <person name="Ndikumana S."/>
            <person name="Pagni M."/>
            <person name="Petitpierre D."/>
            <person name="Requena N."/>
            <person name="Rosikiewicz P."/>
            <person name="Riley R."/>
            <person name="Saito K."/>
            <person name="San Clemente H."/>
            <person name="Shapiro H."/>
            <person name="van Tuinen D."/>
            <person name="Becard G."/>
            <person name="Bonfante P."/>
            <person name="Paszkowski U."/>
            <person name="Shachar-Hill Y.Y."/>
            <person name="Tuskan G.A."/>
            <person name="Young P.W."/>
            <person name="Sanders I.R."/>
            <person name="Henrissat B."/>
            <person name="Rensing S.A."/>
            <person name="Grigoriev I.V."/>
            <person name="Corradi N."/>
            <person name="Roux C."/>
            <person name="Martin F."/>
        </authorList>
    </citation>
    <scope>NUCLEOTIDE SEQUENCE [LARGE SCALE GENOMIC DNA]</scope>
    <source>
        <strain evidence="1 2">DAOM 197198</strain>
    </source>
</reference>
<keyword evidence="2" id="KW-1185">Reference proteome</keyword>
<dbReference type="EMBL" id="AUPC02000455">
    <property type="protein sequence ID" value="POG59370.1"/>
    <property type="molecule type" value="Genomic_DNA"/>
</dbReference>
<reference evidence="1 2" key="2">
    <citation type="journal article" date="2018" name="New Phytol.">
        <title>High intraspecific genome diversity in the model arbuscular mycorrhizal symbiont Rhizophagus irregularis.</title>
        <authorList>
            <person name="Chen E.C.H."/>
            <person name="Morin E."/>
            <person name="Beaudet D."/>
            <person name="Noel J."/>
            <person name="Yildirir G."/>
            <person name="Ndikumana S."/>
            <person name="Charron P."/>
            <person name="St-Onge C."/>
            <person name="Giorgi J."/>
            <person name="Kruger M."/>
            <person name="Marton T."/>
            <person name="Ropars J."/>
            <person name="Grigoriev I.V."/>
            <person name="Hainaut M."/>
            <person name="Henrissat B."/>
            <person name="Roux C."/>
            <person name="Martin F."/>
            <person name="Corradi N."/>
        </authorList>
    </citation>
    <scope>NUCLEOTIDE SEQUENCE [LARGE SCALE GENOMIC DNA]</scope>
    <source>
        <strain evidence="1 2">DAOM 197198</strain>
    </source>
</reference>